<dbReference type="EMBL" id="VJXY01000102">
    <property type="protein sequence ID" value="MBD6621011.1"/>
    <property type="molecule type" value="Genomic_DNA"/>
</dbReference>
<comment type="caution">
    <text evidence="1">The sequence shown here is derived from an EMBL/GenBank/DDBJ whole genome shotgun (WGS) entry which is preliminary data.</text>
</comment>
<evidence type="ECO:0000313" key="2">
    <source>
        <dbReference type="Proteomes" id="UP001165986"/>
    </source>
</evidence>
<dbReference type="RefSeq" id="WP_191762332.1">
    <property type="nucleotide sequence ID" value="NZ_VJXY01000102.1"/>
</dbReference>
<protein>
    <submittedName>
        <fullName evidence="1">Uncharacterized protein</fullName>
    </submittedName>
</protein>
<accession>A0AA41BA62</accession>
<sequence length="62" mass="7163">MLDLPVSSEALFTTEGITARSKARPWRMEKLKMAGIVWEKPNFEFLQGCWLDDPALQIVIRK</sequence>
<evidence type="ECO:0000313" key="1">
    <source>
        <dbReference type="EMBL" id="MBD6621011.1"/>
    </source>
</evidence>
<keyword evidence="2" id="KW-1185">Reference proteome</keyword>
<name>A0AA41BA62_9NOST</name>
<gene>
    <name evidence="1" type="ORF">FNW02_36125</name>
</gene>
<reference evidence="1" key="1">
    <citation type="submission" date="2019-07" db="EMBL/GenBank/DDBJ databases">
        <title>Toxilogical consequences of a new and cryptic species of cyanobacteria (Komarekiella delphini-convector) recovered from the epidermis of a bottlenose dolphin and 1500 ft. in the air.</title>
        <authorList>
            <person name="Brown A.O."/>
            <person name="Dvorak P."/>
            <person name="Villanueva C.D."/>
            <person name="Foss A.J."/>
            <person name="Garvey A.D."/>
            <person name="Gibson Q.A."/>
            <person name="Johansen J.R."/>
            <person name="Casamatta D.A."/>
        </authorList>
    </citation>
    <scope>NUCLEOTIDE SEQUENCE</scope>
    <source>
        <strain evidence="1">SJRDD-AB1</strain>
    </source>
</reference>
<organism evidence="1 2">
    <name type="scientific">Komarekiella delphini-convector SJRDD-AB1</name>
    <dbReference type="NCBI Taxonomy" id="2593771"/>
    <lineage>
        <taxon>Bacteria</taxon>
        <taxon>Bacillati</taxon>
        <taxon>Cyanobacteriota</taxon>
        <taxon>Cyanophyceae</taxon>
        <taxon>Nostocales</taxon>
        <taxon>Nostocaceae</taxon>
        <taxon>Komarekiella</taxon>
        <taxon>Komarekiella delphini-convector</taxon>
    </lineage>
</organism>
<dbReference type="AlphaFoldDB" id="A0AA41BA62"/>
<proteinExistence type="predicted"/>
<dbReference type="Proteomes" id="UP001165986">
    <property type="component" value="Unassembled WGS sequence"/>
</dbReference>